<sequence length="545" mass="59213">MGEPRVVTDRESFLATATEVSEDARVPVEVAVEVEDPFKAYRRARDGDGGVYLETSGGRSGWGYFGVDPVELVETGPDEGALATLESVIGEGSLARGDCDVPYPCGAIGWLSYDVAREIESLPESAIRDRDLPRMQLGVYDRLAAWREPRERPTTLHVTACPRVGAFDDAADAYEHGRERALALAESAVDGDPTVGSPPADSEEATFRSDCGQAAFADRVRKVKEYIREGDTFQANVSHRLTAPAAAHPVTVFDALRSVNPAPYSALLEFPGVDLVSASPELLLHCEDDRRESSNIVSGEGRPASREDDRRESSNIVSGETASREDEQNETADGTRLETEPIAGTRPRGETAAADERLEAELTSDEKERAEHAMLVDLERNDLGKVSEYGSVEVSEYRRVDRYSEVMHLVSLVEGRLRAGQTLADAIEAVFPGGTITGAPKPRTMAIIDEVESTRRGPYTGSIGIFGLDDRATLNIVIRTLVRYGREYHLRVGAGIVHDSDPQREYQETLDKGRALINAVDAAIEGGPDFSVGESDATTEGEESR</sequence>
<dbReference type="SUPFAM" id="SSF56322">
    <property type="entry name" value="ADC synthase"/>
    <property type="match status" value="2"/>
</dbReference>
<organism evidence="11 13">
    <name type="scientific">Halapricum hydrolyticum</name>
    <dbReference type="NCBI Taxonomy" id="2979991"/>
    <lineage>
        <taxon>Archaea</taxon>
        <taxon>Methanobacteriati</taxon>
        <taxon>Methanobacteriota</taxon>
        <taxon>Stenosarchaea group</taxon>
        <taxon>Halobacteria</taxon>
        <taxon>Halobacteriales</taxon>
        <taxon>Haloarculaceae</taxon>
        <taxon>Halapricum</taxon>
    </lineage>
</organism>
<comment type="pathway">
    <text evidence="1">Amino-acid biosynthesis; L-tryptophan biosynthesis; L-tryptophan from chorismate: step 1/5.</text>
</comment>
<proteinExistence type="inferred from homology"/>
<protein>
    <recommendedName>
        <fullName evidence="3">anthranilate synthase</fullName>
        <ecNumber evidence="3">4.1.3.27</ecNumber>
    </recommendedName>
</protein>
<feature type="region of interest" description="Disordered" evidence="7">
    <location>
        <begin position="526"/>
        <end position="545"/>
    </location>
</feature>
<evidence type="ECO:0000256" key="3">
    <source>
        <dbReference type="ARBA" id="ARBA00012266"/>
    </source>
</evidence>
<dbReference type="AlphaFoldDB" id="A0AAE3LF08"/>
<evidence type="ECO:0000313" key="12">
    <source>
        <dbReference type="Proteomes" id="UP001208186"/>
    </source>
</evidence>
<dbReference type="EMBL" id="JAOPKD010000005">
    <property type="protein sequence ID" value="MCU4726765.1"/>
    <property type="molecule type" value="Genomic_DNA"/>
</dbReference>
<feature type="domain" description="Anthranilate synthase component I N-terminal" evidence="9">
    <location>
        <begin position="82"/>
        <end position="144"/>
    </location>
</feature>
<reference evidence="11" key="1">
    <citation type="submission" date="2023-02" db="EMBL/GenBank/DDBJ databases">
        <title>Enrichment on poylsaccharides allowed isolation of novel metabolic and taxonomic groups of Haloarchaea.</title>
        <authorList>
            <person name="Sorokin D.Y."/>
            <person name="Elcheninov A.G."/>
            <person name="Khizhniak T.V."/>
            <person name="Kolganova T.V."/>
            <person name="Kublanov I.V."/>
        </authorList>
    </citation>
    <scope>NUCLEOTIDE SEQUENCE</scope>
    <source>
        <strain evidence="10 12">HArc-curdl5-1</strain>
        <strain evidence="11">HArc-curdl7</strain>
    </source>
</reference>
<dbReference type="GO" id="GO:0004049">
    <property type="term" value="F:anthranilate synthase activity"/>
    <property type="evidence" value="ECO:0007669"/>
    <property type="project" value="UniProtKB-EC"/>
</dbReference>
<dbReference type="PANTHER" id="PTHR11236">
    <property type="entry name" value="AMINOBENZOATE/ANTHRANILATE SYNTHASE"/>
    <property type="match status" value="1"/>
</dbReference>
<evidence type="ECO:0000256" key="1">
    <source>
        <dbReference type="ARBA" id="ARBA00004873"/>
    </source>
</evidence>
<evidence type="ECO:0000256" key="6">
    <source>
        <dbReference type="ARBA" id="ARBA00047683"/>
    </source>
</evidence>
<comment type="caution">
    <text evidence="11">The sequence shown here is derived from an EMBL/GenBank/DDBJ whole genome shotgun (WGS) entry which is preliminary data.</text>
</comment>
<feature type="region of interest" description="Disordered" evidence="7">
    <location>
        <begin position="291"/>
        <end position="368"/>
    </location>
</feature>
<evidence type="ECO:0000313" key="10">
    <source>
        <dbReference type="EMBL" id="MCU4717706.1"/>
    </source>
</evidence>
<dbReference type="InterPro" id="IPR005801">
    <property type="entry name" value="ADC_synthase"/>
</dbReference>
<dbReference type="Pfam" id="PF00425">
    <property type="entry name" value="Chorismate_bind"/>
    <property type="match status" value="2"/>
</dbReference>
<feature type="compositionally biased region" description="Basic and acidic residues" evidence="7">
    <location>
        <begin position="303"/>
        <end position="313"/>
    </location>
</feature>
<comment type="catalytic activity">
    <reaction evidence="6">
        <text>chorismate + L-glutamine = anthranilate + pyruvate + L-glutamate + H(+)</text>
        <dbReference type="Rhea" id="RHEA:21732"/>
        <dbReference type="ChEBI" id="CHEBI:15361"/>
        <dbReference type="ChEBI" id="CHEBI:15378"/>
        <dbReference type="ChEBI" id="CHEBI:16567"/>
        <dbReference type="ChEBI" id="CHEBI:29748"/>
        <dbReference type="ChEBI" id="CHEBI:29985"/>
        <dbReference type="ChEBI" id="CHEBI:58359"/>
        <dbReference type="EC" id="4.1.3.27"/>
    </reaction>
</comment>
<dbReference type="InterPro" id="IPR006805">
    <property type="entry name" value="Anth_synth_I_N"/>
</dbReference>
<accession>A0AAE3LF08</accession>
<dbReference type="RefSeq" id="WP_315908467.1">
    <property type="nucleotide sequence ID" value="NZ_JAOPKC010000004.1"/>
</dbReference>
<gene>
    <name evidence="11" type="ORF">OB914_07265</name>
    <name evidence="10" type="ORF">OB916_06460</name>
</gene>
<dbReference type="InterPro" id="IPR015890">
    <property type="entry name" value="Chorismate_C"/>
</dbReference>
<keyword evidence="4" id="KW-0028">Amino-acid biosynthesis</keyword>
<dbReference type="Gene3D" id="3.60.120.10">
    <property type="entry name" value="Anthranilate synthase"/>
    <property type="match status" value="1"/>
</dbReference>
<dbReference type="PANTHER" id="PTHR11236:SF9">
    <property type="entry name" value="ANTHRANILATE SYNTHASE COMPONENT 1"/>
    <property type="match status" value="1"/>
</dbReference>
<feature type="domain" description="Chorismate-utilising enzyme C-terminal" evidence="8">
    <location>
        <begin position="214"/>
        <end position="315"/>
    </location>
</feature>
<evidence type="ECO:0000256" key="7">
    <source>
        <dbReference type="SAM" id="MobiDB-lite"/>
    </source>
</evidence>
<keyword evidence="5" id="KW-0057">Aromatic amino acid biosynthesis</keyword>
<evidence type="ECO:0000259" key="8">
    <source>
        <dbReference type="Pfam" id="PF00425"/>
    </source>
</evidence>
<keyword evidence="4" id="KW-0822">Tryptophan biosynthesis</keyword>
<dbReference type="Pfam" id="PF04715">
    <property type="entry name" value="Anth_synt_I_N"/>
    <property type="match status" value="1"/>
</dbReference>
<evidence type="ECO:0000256" key="2">
    <source>
        <dbReference type="ARBA" id="ARBA00009562"/>
    </source>
</evidence>
<comment type="similarity">
    <text evidence="2">Belongs to the anthranilate synthase component I family.</text>
</comment>
<dbReference type="EMBL" id="JAOPKC010000004">
    <property type="protein sequence ID" value="MCU4717706.1"/>
    <property type="molecule type" value="Genomic_DNA"/>
</dbReference>
<evidence type="ECO:0000256" key="4">
    <source>
        <dbReference type="ARBA" id="ARBA00022822"/>
    </source>
</evidence>
<evidence type="ECO:0000313" key="13">
    <source>
        <dbReference type="Proteomes" id="UP001209746"/>
    </source>
</evidence>
<dbReference type="PRINTS" id="PR00095">
    <property type="entry name" value="ANTSNTHASEI"/>
</dbReference>
<evidence type="ECO:0000313" key="11">
    <source>
        <dbReference type="EMBL" id="MCU4726765.1"/>
    </source>
</evidence>
<evidence type="ECO:0000256" key="5">
    <source>
        <dbReference type="ARBA" id="ARBA00023141"/>
    </source>
</evidence>
<feature type="domain" description="Chorismate-utilising enzyme C-terminal" evidence="8">
    <location>
        <begin position="333"/>
        <end position="512"/>
    </location>
</feature>
<dbReference type="EC" id="4.1.3.27" evidence="3"/>
<feature type="compositionally biased region" description="Basic and acidic residues" evidence="7">
    <location>
        <begin position="354"/>
        <end position="368"/>
    </location>
</feature>
<dbReference type="GO" id="GO:0000162">
    <property type="term" value="P:L-tryptophan biosynthetic process"/>
    <property type="evidence" value="ECO:0007669"/>
    <property type="project" value="UniProtKB-KW"/>
</dbReference>
<dbReference type="InterPro" id="IPR019999">
    <property type="entry name" value="Anth_synth_I-like"/>
</dbReference>
<dbReference type="Proteomes" id="UP001208186">
    <property type="component" value="Unassembled WGS sequence"/>
</dbReference>
<keyword evidence="12" id="KW-1185">Reference proteome</keyword>
<dbReference type="Proteomes" id="UP001209746">
    <property type="component" value="Unassembled WGS sequence"/>
</dbReference>
<name>A0AAE3LF08_9EURY</name>
<evidence type="ECO:0000259" key="9">
    <source>
        <dbReference type="Pfam" id="PF04715"/>
    </source>
</evidence>